<dbReference type="Gene3D" id="2.170.130.10">
    <property type="entry name" value="TonB-dependent receptor, plug domain"/>
    <property type="match status" value="1"/>
</dbReference>
<dbReference type="GO" id="GO:0098797">
    <property type="term" value="C:plasma membrane protein complex"/>
    <property type="evidence" value="ECO:0007669"/>
    <property type="project" value="TreeGrafter"/>
</dbReference>
<evidence type="ECO:0000256" key="6">
    <source>
        <dbReference type="ARBA" id="ARBA00022692"/>
    </source>
</evidence>
<dbReference type="Pfam" id="PF05569">
    <property type="entry name" value="Peptidase_M56"/>
    <property type="match status" value="1"/>
</dbReference>
<sequence>MLFYGFYRLLLSNETFYNLNRTYLVGSAVLSFGIPFWYSDYIQSFFITQQVNEVFYTVLSPAVFGAKASAENPFTWFDLLKAFYGFCTIFLSIKLIFNFLQLKRILENSESYSKFGAGFSFFNFVFVDKDLQKHEVVMEHEYVHIKQLHSADVILFEVIAVLCWFNPVVYFYKKSVKHIHEFIADDIASRLEASKADYAMLLFSQQFGLNPHQLTNQFIDKSTLKRRIEMLNKPRSRKIALLKYGFTAPLFALMLVIASASIARNNGIKKVEKIVKSTAEMPITELSILPIKEILADKETPVKGKVTAAEDGKPLAGVAVTVKGKNRGTTTDIDGNYMINAGSTDELIFTFVGFENSTMPVTDKKIINVTLKSKSDGTPIGLHEVVVAGYKPTINFESEEIFTTVEENPSFEGGVKKMYEFIGRNLRYPEPARRANVQGKVFVKFIVRKDGTVSDLQVLKGVGFGCDEETVRVIGSMPKWNPGKQNGKPVSVYFTMPVNFVLEDYKTTNTAKGEFPWEKLIVVEKGEIRTFTDKESINKETERLKPLLQSGSIKEEISINTIEKSMTIRILDKPKNINQASENVIDGDPLFVVDGKVITQAEMSGIKPNDIATMDVLKNASATAIYGEKGKNGVVVITTKKAAQAKEESNFTIKGKQLYTLKIGNKRQIIDAKTANNYSSDRIMQVNVVKVGDIKTRKTGLNEYEERVLKEGYDGWVDIWVREQ</sequence>
<dbReference type="CDD" id="cd07341">
    <property type="entry name" value="M56_BlaR1_MecR1_like"/>
    <property type="match status" value="1"/>
</dbReference>
<dbReference type="GO" id="GO:0015031">
    <property type="term" value="P:protein transport"/>
    <property type="evidence" value="ECO:0007669"/>
    <property type="project" value="UniProtKB-KW"/>
</dbReference>
<dbReference type="InterPro" id="IPR008756">
    <property type="entry name" value="Peptidase_M56"/>
</dbReference>
<comment type="caution">
    <text evidence="12">The sequence shown here is derived from an EMBL/GenBank/DDBJ whole genome shotgun (WGS) entry which is preliminary data.</text>
</comment>
<evidence type="ECO:0000256" key="4">
    <source>
        <dbReference type="ARBA" id="ARBA00022475"/>
    </source>
</evidence>
<dbReference type="SUPFAM" id="SSF49464">
    <property type="entry name" value="Carboxypeptidase regulatory domain-like"/>
    <property type="match status" value="1"/>
</dbReference>
<reference evidence="12" key="1">
    <citation type="journal article" date="2014" name="Int. J. Syst. Evol. Microbiol.">
        <title>Complete genome sequence of Corynebacterium casei LMG S-19264T (=DSM 44701T), isolated from a smear-ripened cheese.</title>
        <authorList>
            <consortium name="US DOE Joint Genome Institute (JGI-PGF)"/>
            <person name="Walter F."/>
            <person name="Albersmeier A."/>
            <person name="Kalinowski J."/>
            <person name="Ruckert C."/>
        </authorList>
    </citation>
    <scope>NUCLEOTIDE SEQUENCE</scope>
    <source>
        <strain evidence="12">CGMCC 1.15958</strain>
    </source>
</reference>
<dbReference type="GO" id="GO:0055085">
    <property type="term" value="P:transmembrane transport"/>
    <property type="evidence" value="ECO:0007669"/>
    <property type="project" value="InterPro"/>
</dbReference>
<evidence type="ECO:0000256" key="10">
    <source>
        <dbReference type="SAM" id="Phobius"/>
    </source>
</evidence>
<reference evidence="12" key="2">
    <citation type="submission" date="2020-09" db="EMBL/GenBank/DDBJ databases">
        <authorList>
            <person name="Sun Q."/>
            <person name="Zhou Y."/>
        </authorList>
    </citation>
    <scope>NUCLEOTIDE SEQUENCE</scope>
    <source>
        <strain evidence="12">CGMCC 1.15958</strain>
    </source>
</reference>
<dbReference type="InterPro" id="IPR037682">
    <property type="entry name" value="TonB_C"/>
</dbReference>
<dbReference type="InterPro" id="IPR023997">
    <property type="entry name" value="TonB-dep_OMP_SusC/RagA_CS"/>
</dbReference>
<comment type="subcellular location">
    <subcellularLocation>
        <location evidence="1">Cell inner membrane</location>
        <topology evidence="1">Single-pass membrane protein</topology>
        <orientation evidence="1">Periplasmic side</orientation>
    </subcellularLocation>
</comment>
<keyword evidence="13" id="KW-1185">Reference proteome</keyword>
<organism evidence="12 13">
    <name type="scientific">Emticicia aquatilis</name>
    <dbReference type="NCBI Taxonomy" id="1537369"/>
    <lineage>
        <taxon>Bacteria</taxon>
        <taxon>Pseudomonadati</taxon>
        <taxon>Bacteroidota</taxon>
        <taxon>Cytophagia</taxon>
        <taxon>Cytophagales</taxon>
        <taxon>Leadbetterellaceae</taxon>
        <taxon>Emticicia</taxon>
    </lineage>
</organism>
<feature type="transmembrane region" description="Helical" evidence="10">
    <location>
        <begin position="241"/>
        <end position="263"/>
    </location>
</feature>
<evidence type="ECO:0000313" key="12">
    <source>
        <dbReference type="EMBL" id="GGD73110.1"/>
    </source>
</evidence>
<dbReference type="InterPro" id="IPR037066">
    <property type="entry name" value="Plug_dom_sf"/>
</dbReference>
<keyword evidence="6 10" id="KW-0812">Transmembrane</keyword>
<dbReference type="InterPro" id="IPR008969">
    <property type="entry name" value="CarboxyPept-like_regulatory"/>
</dbReference>
<dbReference type="PANTHER" id="PTHR33446:SF2">
    <property type="entry name" value="PROTEIN TONB"/>
    <property type="match status" value="1"/>
</dbReference>
<protein>
    <recommendedName>
        <fullName evidence="11">TonB C-terminal domain-containing protein</fullName>
    </recommendedName>
</protein>
<evidence type="ECO:0000256" key="8">
    <source>
        <dbReference type="ARBA" id="ARBA00022989"/>
    </source>
</evidence>
<evidence type="ECO:0000256" key="7">
    <source>
        <dbReference type="ARBA" id="ARBA00022927"/>
    </source>
</evidence>
<evidence type="ECO:0000256" key="1">
    <source>
        <dbReference type="ARBA" id="ARBA00004383"/>
    </source>
</evidence>
<dbReference type="InterPro" id="IPR006260">
    <property type="entry name" value="TonB/TolA_C"/>
</dbReference>
<feature type="transmembrane region" description="Helical" evidence="10">
    <location>
        <begin position="21"/>
        <end position="38"/>
    </location>
</feature>
<dbReference type="SUPFAM" id="SSF74653">
    <property type="entry name" value="TolA/TonB C-terminal domain"/>
    <property type="match status" value="1"/>
</dbReference>
<evidence type="ECO:0000259" key="11">
    <source>
        <dbReference type="PROSITE" id="PS52015"/>
    </source>
</evidence>
<keyword evidence="8 10" id="KW-1133">Transmembrane helix</keyword>
<feature type="domain" description="TonB C-terminal" evidence="11">
    <location>
        <begin position="413"/>
        <end position="509"/>
    </location>
</feature>
<comment type="similarity">
    <text evidence="2">Belongs to the TonB family.</text>
</comment>
<dbReference type="NCBIfam" id="TIGR04057">
    <property type="entry name" value="SusC_RagA_signa"/>
    <property type="match status" value="1"/>
</dbReference>
<gene>
    <name evidence="12" type="ORF">GCM10011514_41510</name>
</gene>
<dbReference type="Proteomes" id="UP000609064">
    <property type="component" value="Unassembled WGS sequence"/>
</dbReference>
<evidence type="ECO:0000256" key="3">
    <source>
        <dbReference type="ARBA" id="ARBA00022448"/>
    </source>
</evidence>
<dbReference type="GO" id="GO:0031992">
    <property type="term" value="F:energy transducer activity"/>
    <property type="evidence" value="ECO:0007669"/>
    <property type="project" value="TreeGrafter"/>
</dbReference>
<keyword evidence="4" id="KW-1003">Cell membrane</keyword>
<keyword evidence="9 10" id="KW-0472">Membrane</keyword>
<keyword evidence="5" id="KW-0997">Cell inner membrane</keyword>
<keyword evidence="3" id="KW-0813">Transport</keyword>
<dbReference type="PANTHER" id="PTHR33446">
    <property type="entry name" value="PROTEIN TONB-RELATED"/>
    <property type="match status" value="1"/>
</dbReference>
<dbReference type="SUPFAM" id="SSF56935">
    <property type="entry name" value="Porins"/>
    <property type="match status" value="1"/>
</dbReference>
<evidence type="ECO:0000256" key="2">
    <source>
        <dbReference type="ARBA" id="ARBA00006555"/>
    </source>
</evidence>
<name>A0A916Z2L8_9BACT</name>
<dbReference type="Gene3D" id="3.30.1150.10">
    <property type="match status" value="1"/>
</dbReference>
<keyword evidence="7" id="KW-0653">Protein transport</keyword>
<dbReference type="NCBIfam" id="TIGR01352">
    <property type="entry name" value="tonB_Cterm"/>
    <property type="match status" value="1"/>
</dbReference>
<feature type="transmembrane region" description="Helical" evidence="10">
    <location>
        <begin position="82"/>
        <end position="100"/>
    </location>
</feature>
<dbReference type="EMBL" id="BMKK01000010">
    <property type="protein sequence ID" value="GGD73110.1"/>
    <property type="molecule type" value="Genomic_DNA"/>
</dbReference>
<dbReference type="Pfam" id="PF13715">
    <property type="entry name" value="CarbopepD_reg_2"/>
    <property type="match status" value="1"/>
</dbReference>
<accession>A0A916Z2L8</accession>
<dbReference type="Pfam" id="PF03544">
    <property type="entry name" value="TonB_C"/>
    <property type="match status" value="1"/>
</dbReference>
<dbReference type="Gene3D" id="2.60.40.1120">
    <property type="entry name" value="Carboxypeptidase-like, regulatory domain"/>
    <property type="match status" value="1"/>
</dbReference>
<dbReference type="InterPro" id="IPR051045">
    <property type="entry name" value="TonB-dependent_transducer"/>
</dbReference>
<dbReference type="PROSITE" id="PS52015">
    <property type="entry name" value="TONB_CTD"/>
    <property type="match status" value="1"/>
</dbReference>
<evidence type="ECO:0000256" key="9">
    <source>
        <dbReference type="ARBA" id="ARBA00023136"/>
    </source>
</evidence>
<evidence type="ECO:0000313" key="13">
    <source>
        <dbReference type="Proteomes" id="UP000609064"/>
    </source>
</evidence>
<proteinExistence type="inferred from homology"/>
<dbReference type="AlphaFoldDB" id="A0A916Z2L8"/>
<evidence type="ECO:0000256" key="5">
    <source>
        <dbReference type="ARBA" id="ARBA00022519"/>
    </source>
</evidence>